<accession>A0A0H1R2S9</accession>
<dbReference type="EMBL" id="JXOJ01000001">
    <property type="protein sequence ID" value="KLK89418.1"/>
    <property type="molecule type" value="Genomic_DNA"/>
</dbReference>
<keyword evidence="1" id="KW-1133">Transmembrane helix</keyword>
<name>A0A0H1R2S9_9EURY</name>
<keyword evidence="1" id="KW-0812">Transmembrane</keyword>
<dbReference type="OrthoDB" id="98274at2157"/>
<organism evidence="2 3">
    <name type="scientific">Methanoculleus sediminis</name>
    <dbReference type="NCBI Taxonomy" id="1550566"/>
    <lineage>
        <taxon>Archaea</taxon>
        <taxon>Methanobacteriati</taxon>
        <taxon>Methanobacteriota</taxon>
        <taxon>Stenosarchaea group</taxon>
        <taxon>Methanomicrobia</taxon>
        <taxon>Methanomicrobiales</taxon>
        <taxon>Methanomicrobiaceae</taxon>
        <taxon>Methanoculleus</taxon>
    </lineage>
</organism>
<proteinExistence type="predicted"/>
<dbReference type="RefSeq" id="WP_048180381.1">
    <property type="nucleotide sequence ID" value="NZ_JXOJ01000001.1"/>
</dbReference>
<gene>
    <name evidence="2" type="ORF">SZ63_02250</name>
</gene>
<protein>
    <submittedName>
        <fullName evidence="2">Uncharacterized protein</fullName>
    </submittedName>
</protein>
<dbReference type="AlphaFoldDB" id="A0A0H1R2S9"/>
<comment type="caution">
    <text evidence="2">The sequence shown here is derived from an EMBL/GenBank/DDBJ whole genome shotgun (WGS) entry which is preliminary data.</text>
</comment>
<dbReference type="Proteomes" id="UP000035301">
    <property type="component" value="Unassembled WGS sequence"/>
</dbReference>
<evidence type="ECO:0000313" key="3">
    <source>
        <dbReference type="Proteomes" id="UP000035301"/>
    </source>
</evidence>
<keyword evidence="1" id="KW-0472">Membrane</keyword>
<keyword evidence="3" id="KW-1185">Reference proteome</keyword>
<dbReference type="InterPro" id="IPR011047">
    <property type="entry name" value="Quinoprotein_ADH-like_sf"/>
</dbReference>
<sequence length="405" mass="41983">MTENVRDFWKPGAILAALLIAVVLPAGIVSATETSPEVAWNVTFAPESNNKFDAVAPTADGGFIALGSTLAEKYGGSESLLLVKTDGEGNEVWNATFADISPASVAETADGGYIVAAFNVSSTGSDQDLAYEGTSLLIRTDTAGEEEWRQVIPGMKVSSVTESADGGYAAIGWLWNSPGSENETTAVIVKTGGEGTPVWNRTFPGTAANAGIATADGGYVIGGTSSPFTYDIGDGFLIRLDADGNTLWHENYQVPVIFDVKETGDGRFVYSGNYWYGLVDGDGEEVWLRNMEGLTGYAVALRPSGGYVVAGTDARNGEGFVFGTDADGTILWDTAFTATGIYGASSAPGVYTLAGIRFLSSDTSAAWLAGVTEPVSPAPTAAPGFGAAAAGAALLLLIAGRRRRE</sequence>
<dbReference type="PANTHER" id="PTHR42754:SF1">
    <property type="entry name" value="LIPOPROTEIN"/>
    <property type="match status" value="1"/>
</dbReference>
<evidence type="ECO:0000256" key="1">
    <source>
        <dbReference type="SAM" id="Phobius"/>
    </source>
</evidence>
<reference evidence="2 3" key="1">
    <citation type="journal article" date="2015" name="Int. J. Syst. Evol. Microbiol.">
        <title>Methanoculleus sediminis sp. nov., a methanogen from sediments near a submarine mud volcano.</title>
        <authorList>
            <person name="Chen S.C."/>
            <person name="Chen M.F."/>
            <person name="Lai M.C."/>
            <person name="Weng C.Y."/>
            <person name="Wu S.Y."/>
            <person name="Lin S."/>
            <person name="Yang T.F."/>
            <person name="Chen P.C."/>
        </authorList>
    </citation>
    <scope>NUCLEOTIDE SEQUENCE [LARGE SCALE GENOMIC DNA]</scope>
    <source>
        <strain evidence="2 3">S3Fa</strain>
    </source>
</reference>
<dbReference type="SUPFAM" id="SSF50998">
    <property type="entry name" value="Quinoprotein alcohol dehydrogenase-like"/>
    <property type="match status" value="1"/>
</dbReference>
<dbReference type="PATRIC" id="fig|1550566.3.peg.475"/>
<evidence type="ECO:0000313" key="2">
    <source>
        <dbReference type="EMBL" id="KLK89418.1"/>
    </source>
</evidence>
<dbReference type="PANTHER" id="PTHR42754">
    <property type="entry name" value="ENDOGLUCANASE"/>
    <property type="match status" value="1"/>
</dbReference>
<dbReference type="STRING" id="1550566.SZ63_02250"/>
<feature type="transmembrane region" description="Helical" evidence="1">
    <location>
        <begin position="381"/>
        <end position="399"/>
    </location>
</feature>